<gene>
    <name evidence="2" type="ORF">mMyoMyo1_012033</name>
</gene>
<dbReference type="EMBL" id="JABWUV010000008">
    <property type="protein sequence ID" value="KAF6336813.1"/>
    <property type="molecule type" value="Genomic_DNA"/>
</dbReference>
<keyword evidence="3" id="KW-1185">Reference proteome</keyword>
<feature type="region of interest" description="Disordered" evidence="1">
    <location>
        <begin position="1"/>
        <end position="70"/>
    </location>
</feature>
<sequence>METKDLEAGPGWSKQGAAGAAGGEAARVGALTATPESARRARPRGGPSPRLPFPQPPPANPATTPGRSRRPCFLKTTNFKKLFLYQKLKNNHHWTSTVFLIYAFIAFQKQILIQTSTFKRNNKLSFISRVYIGRECKPHFIFYKCTLLYNKYKIKRQ</sequence>
<evidence type="ECO:0000256" key="1">
    <source>
        <dbReference type="SAM" id="MobiDB-lite"/>
    </source>
</evidence>
<evidence type="ECO:0000313" key="3">
    <source>
        <dbReference type="Proteomes" id="UP000527355"/>
    </source>
</evidence>
<accession>A0A7J7WHG0</accession>
<reference evidence="2 3" key="1">
    <citation type="journal article" date="2020" name="Nature">
        <title>Six reference-quality genomes reveal evolution of bat adaptations.</title>
        <authorList>
            <person name="Jebb D."/>
            <person name="Huang Z."/>
            <person name="Pippel M."/>
            <person name="Hughes G.M."/>
            <person name="Lavrichenko K."/>
            <person name="Devanna P."/>
            <person name="Winkler S."/>
            <person name="Jermiin L.S."/>
            <person name="Skirmuntt E.C."/>
            <person name="Katzourakis A."/>
            <person name="Burkitt-Gray L."/>
            <person name="Ray D.A."/>
            <person name="Sullivan K.A.M."/>
            <person name="Roscito J.G."/>
            <person name="Kirilenko B.M."/>
            <person name="Davalos L.M."/>
            <person name="Corthals A.P."/>
            <person name="Power M.L."/>
            <person name="Jones G."/>
            <person name="Ransome R.D."/>
            <person name="Dechmann D.K.N."/>
            <person name="Locatelli A.G."/>
            <person name="Puechmaille S.J."/>
            <person name="Fedrigo O."/>
            <person name="Jarvis E.D."/>
            <person name="Hiller M."/>
            <person name="Vernes S.C."/>
            <person name="Myers E.W."/>
            <person name="Teeling E.C."/>
        </authorList>
    </citation>
    <scope>NUCLEOTIDE SEQUENCE [LARGE SCALE GENOMIC DNA]</scope>
    <source>
        <strain evidence="2">MMyoMyo1</strain>
        <tissue evidence="2">Flight muscle</tissue>
    </source>
</reference>
<dbReference type="Proteomes" id="UP000527355">
    <property type="component" value="Unassembled WGS sequence"/>
</dbReference>
<organism evidence="2 3">
    <name type="scientific">Myotis myotis</name>
    <name type="common">Greater mouse-eared bat</name>
    <name type="synonym">Vespertilio myotis</name>
    <dbReference type="NCBI Taxonomy" id="51298"/>
    <lineage>
        <taxon>Eukaryota</taxon>
        <taxon>Metazoa</taxon>
        <taxon>Chordata</taxon>
        <taxon>Craniata</taxon>
        <taxon>Vertebrata</taxon>
        <taxon>Euteleostomi</taxon>
        <taxon>Mammalia</taxon>
        <taxon>Eutheria</taxon>
        <taxon>Laurasiatheria</taxon>
        <taxon>Chiroptera</taxon>
        <taxon>Yangochiroptera</taxon>
        <taxon>Vespertilionidae</taxon>
        <taxon>Myotis</taxon>
    </lineage>
</organism>
<protein>
    <submittedName>
        <fullName evidence="2">Uncharacterized protein</fullName>
    </submittedName>
</protein>
<dbReference type="AlphaFoldDB" id="A0A7J7WHG0"/>
<feature type="compositionally biased region" description="Pro residues" evidence="1">
    <location>
        <begin position="49"/>
        <end position="60"/>
    </location>
</feature>
<proteinExistence type="predicted"/>
<comment type="caution">
    <text evidence="2">The sequence shown here is derived from an EMBL/GenBank/DDBJ whole genome shotgun (WGS) entry which is preliminary data.</text>
</comment>
<name>A0A7J7WHG0_MYOMY</name>
<evidence type="ECO:0000313" key="2">
    <source>
        <dbReference type="EMBL" id="KAF6336813.1"/>
    </source>
</evidence>